<proteinExistence type="predicted"/>
<dbReference type="SUPFAM" id="SSF141066">
    <property type="entry name" value="ICP-like"/>
    <property type="match status" value="1"/>
</dbReference>
<reference evidence="4" key="1">
    <citation type="submission" date="2020-05" db="EMBL/GenBank/DDBJ databases">
        <authorList>
            <person name="Chiriac C."/>
            <person name="Salcher M."/>
            <person name="Ghai R."/>
            <person name="Kavagutti S V."/>
        </authorList>
    </citation>
    <scope>NUCLEOTIDE SEQUENCE</scope>
</reference>
<evidence type="ECO:0000313" key="4">
    <source>
        <dbReference type="EMBL" id="CAB4948938.1"/>
    </source>
</evidence>
<evidence type="ECO:0000256" key="2">
    <source>
        <dbReference type="ARBA" id="ARBA00022704"/>
    </source>
</evidence>
<dbReference type="InterPro" id="IPR018990">
    <property type="entry name" value="Prot_inh_I42_chagasin"/>
</dbReference>
<evidence type="ECO:0000256" key="1">
    <source>
        <dbReference type="ARBA" id="ARBA00022690"/>
    </source>
</evidence>
<feature type="domain" description="Proteinase inhibitor I42 chagasin" evidence="3">
    <location>
        <begin position="51"/>
        <end position="138"/>
    </location>
</feature>
<dbReference type="InterPro" id="IPR036331">
    <property type="entry name" value="Chagasin-like_sf"/>
</dbReference>
<accession>A0A6J7JYZ2</accession>
<evidence type="ECO:0000259" key="3">
    <source>
        <dbReference type="Pfam" id="PF09394"/>
    </source>
</evidence>
<keyword evidence="2" id="KW-0789">Thiol protease inhibitor</keyword>
<dbReference type="GO" id="GO:0004869">
    <property type="term" value="F:cysteine-type endopeptidase inhibitor activity"/>
    <property type="evidence" value="ECO:0007669"/>
    <property type="project" value="UniProtKB-KW"/>
</dbReference>
<sequence length="149" mass="15110">MTAHRAIRLLAAGSALVLMSGAAVVTGSAAHAKTDDTLIVRDLPASVRLVPGEKVKIILSTNRTTGYSWSANGGCCTASGAAIAKVSKGVYAAPDNTNGMVGVPGQTTWTVTALRTGKTTVTVVTSPPGAQNTMNDETVGVLKITVMAK</sequence>
<dbReference type="Gene3D" id="2.60.40.2020">
    <property type="match status" value="1"/>
</dbReference>
<protein>
    <submittedName>
        <fullName evidence="4">Unannotated protein</fullName>
    </submittedName>
</protein>
<gene>
    <name evidence="4" type="ORF">UFOPK3772_01409</name>
</gene>
<dbReference type="EMBL" id="CAFBNE010000039">
    <property type="protein sequence ID" value="CAB4948938.1"/>
    <property type="molecule type" value="Genomic_DNA"/>
</dbReference>
<dbReference type="Pfam" id="PF09394">
    <property type="entry name" value="Inhibitor_I42"/>
    <property type="match status" value="1"/>
</dbReference>
<name>A0A6J7JYZ2_9ZZZZ</name>
<organism evidence="4">
    <name type="scientific">freshwater metagenome</name>
    <dbReference type="NCBI Taxonomy" id="449393"/>
    <lineage>
        <taxon>unclassified sequences</taxon>
        <taxon>metagenomes</taxon>
        <taxon>ecological metagenomes</taxon>
    </lineage>
</organism>
<dbReference type="AlphaFoldDB" id="A0A6J7JYZ2"/>
<keyword evidence="1" id="KW-0646">Protease inhibitor</keyword>